<reference evidence="1 2" key="1">
    <citation type="journal article" date="2018" name="Nat. Ecol. Evol.">
        <title>Pezizomycetes genomes reveal the molecular basis of ectomycorrhizal truffle lifestyle.</title>
        <authorList>
            <person name="Murat C."/>
            <person name="Payen T."/>
            <person name="Noel B."/>
            <person name="Kuo A."/>
            <person name="Morin E."/>
            <person name="Chen J."/>
            <person name="Kohler A."/>
            <person name="Krizsan K."/>
            <person name="Balestrini R."/>
            <person name="Da Silva C."/>
            <person name="Montanini B."/>
            <person name="Hainaut M."/>
            <person name="Levati E."/>
            <person name="Barry K.W."/>
            <person name="Belfiori B."/>
            <person name="Cichocki N."/>
            <person name="Clum A."/>
            <person name="Dockter R.B."/>
            <person name="Fauchery L."/>
            <person name="Guy J."/>
            <person name="Iotti M."/>
            <person name="Le Tacon F."/>
            <person name="Lindquist E.A."/>
            <person name="Lipzen A."/>
            <person name="Malagnac F."/>
            <person name="Mello A."/>
            <person name="Molinier V."/>
            <person name="Miyauchi S."/>
            <person name="Poulain J."/>
            <person name="Riccioni C."/>
            <person name="Rubini A."/>
            <person name="Sitrit Y."/>
            <person name="Splivallo R."/>
            <person name="Traeger S."/>
            <person name="Wang M."/>
            <person name="Zifcakova L."/>
            <person name="Wipf D."/>
            <person name="Zambonelli A."/>
            <person name="Paolocci F."/>
            <person name="Nowrousian M."/>
            <person name="Ottonello S."/>
            <person name="Baldrian P."/>
            <person name="Spatafora J.W."/>
            <person name="Henrissat B."/>
            <person name="Nagy L.G."/>
            <person name="Aury J.M."/>
            <person name="Wincker P."/>
            <person name="Grigoriev I.V."/>
            <person name="Bonfante P."/>
            <person name="Martin F.M."/>
        </authorList>
    </citation>
    <scope>NUCLEOTIDE SEQUENCE [LARGE SCALE GENOMIC DNA]</scope>
    <source>
        <strain evidence="1 2">CCBAS932</strain>
    </source>
</reference>
<protein>
    <submittedName>
        <fullName evidence="1">Uncharacterized protein</fullName>
    </submittedName>
</protein>
<evidence type="ECO:0000313" key="2">
    <source>
        <dbReference type="Proteomes" id="UP000277580"/>
    </source>
</evidence>
<name>A0A3N4KA40_9PEZI</name>
<evidence type="ECO:0000313" key="1">
    <source>
        <dbReference type="EMBL" id="RPB07367.1"/>
    </source>
</evidence>
<dbReference type="EMBL" id="ML119185">
    <property type="protein sequence ID" value="RPB07367.1"/>
    <property type="molecule type" value="Genomic_DNA"/>
</dbReference>
<dbReference type="InParanoid" id="A0A3N4KA40"/>
<accession>A0A3N4KA40</accession>
<dbReference type="Proteomes" id="UP000277580">
    <property type="component" value="Unassembled WGS sequence"/>
</dbReference>
<gene>
    <name evidence="1" type="ORF">P167DRAFT_540182</name>
</gene>
<sequence>MLDANHGDSNVIDMCVEDLQNGRYVGKSWRRFLIDVGPDVNAVNRNVIRVIVAYKFPIGPGGDQPLGDDVEPKIQMVQFTHTDEDHSGGGS</sequence>
<organism evidence="1 2">
    <name type="scientific">Morchella conica CCBAS932</name>
    <dbReference type="NCBI Taxonomy" id="1392247"/>
    <lineage>
        <taxon>Eukaryota</taxon>
        <taxon>Fungi</taxon>
        <taxon>Dikarya</taxon>
        <taxon>Ascomycota</taxon>
        <taxon>Pezizomycotina</taxon>
        <taxon>Pezizomycetes</taxon>
        <taxon>Pezizales</taxon>
        <taxon>Morchellaceae</taxon>
        <taxon>Morchella</taxon>
    </lineage>
</organism>
<proteinExistence type="predicted"/>
<dbReference type="AlphaFoldDB" id="A0A3N4KA40"/>
<dbReference type="OrthoDB" id="5371837at2759"/>
<keyword evidence="2" id="KW-1185">Reference proteome</keyword>